<evidence type="ECO:0000313" key="8">
    <source>
        <dbReference type="EMBL" id="TSB45128.1"/>
    </source>
</evidence>
<evidence type="ECO:0000256" key="1">
    <source>
        <dbReference type="ARBA" id="ARBA00004193"/>
    </source>
</evidence>
<organism evidence="8 9">
    <name type="scientific">Alkalicoccobacillus porphyridii</name>
    <dbReference type="NCBI Taxonomy" id="2597270"/>
    <lineage>
        <taxon>Bacteria</taxon>
        <taxon>Bacillati</taxon>
        <taxon>Bacillota</taxon>
        <taxon>Bacilli</taxon>
        <taxon>Bacillales</taxon>
        <taxon>Bacillaceae</taxon>
        <taxon>Alkalicoccobacillus</taxon>
    </lineage>
</organism>
<dbReference type="PROSITE" id="PS51257">
    <property type="entry name" value="PROKAR_LIPOPROTEIN"/>
    <property type="match status" value="1"/>
</dbReference>
<keyword evidence="9" id="KW-1185">Reference proteome</keyword>
<comment type="similarity">
    <text evidence="2">Belongs to the bacterial solute-binding protein 8 family.</text>
</comment>
<dbReference type="InterPro" id="IPR002491">
    <property type="entry name" value="ABC_transptr_periplasmic_BD"/>
</dbReference>
<dbReference type="AlphaFoldDB" id="A0A553ZUF6"/>
<evidence type="ECO:0000256" key="3">
    <source>
        <dbReference type="ARBA" id="ARBA00022448"/>
    </source>
</evidence>
<dbReference type="SUPFAM" id="SSF53807">
    <property type="entry name" value="Helical backbone' metal receptor"/>
    <property type="match status" value="1"/>
</dbReference>
<evidence type="ECO:0000256" key="6">
    <source>
        <dbReference type="SAM" id="SignalP"/>
    </source>
</evidence>
<accession>A0A553ZUF6</accession>
<gene>
    <name evidence="8" type="ORF">FN960_17770</name>
</gene>
<dbReference type="EMBL" id="VLXZ01000014">
    <property type="protein sequence ID" value="TSB45128.1"/>
    <property type="molecule type" value="Genomic_DNA"/>
</dbReference>
<dbReference type="OrthoDB" id="2417096at2"/>
<evidence type="ECO:0000256" key="5">
    <source>
        <dbReference type="SAM" id="MobiDB-lite"/>
    </source>
</evidence>
<evidence type="ECO:0000259" key="7">
    <source>
        <dbReference type="PROSITE" id="PS50983"/>
    </source>
</evidence>
<dbReference type="RefSeq" id="WP_143850210.1">
    <property type="nucleotide sequence ID" value="NZ_VLXZ01000014.1"/>
</dbReference>
<sequence length="324" mass="35529">MNTYKKRWAVALSLASILTVTACGSDGDADQQADDSQSGNQTEESSEPRVLTDAMGNEVQIPENPERILGSYLEDYLVTLDETPVAQWSVANGPQAYLQNFLADVPTITSDLPPEEVASFNPDLILIGEESQVESGLYDQYNQIAPTYVLGDEISNDWRKALAEIGDILGKSDEADQALAEYDELVDESKEDIQATIGDDKVAALWFVADTYYAVSPTQSSGATLFEDLELNPANIHMTLPEDNVAQWNPVTLEALAELDADHLFLINSSEDSSEEVLNDPVWANVPAVSENQVYDISRDSSWLYTGIQAHTQTVQEAKDILSN</sequence>
<dbReference type="Pfam" id="PF01497">
    <property type="entry name" value="Peripla_BP_2"/>
    <property type="match status" value="1"/>
</dbReference>
<keyword evidence="4 6" id="KW-0732">Signal</keyword>
<evidence type="ECO:0000256" key="4">
    <source>
        <dbReference type="ARBA" id="ARBA00022729"/>
    </source>
</evidence>
<dbReference type="InterPro" id="IPR051313">
    <property type="entry name" value="Bact_iron-sidero_bind"/>
</dbReference>
<proteinExistence type="inferred from homology"/>
<dbReference type="Proteomes" id="UP000318521">
    <property type="component" value="Unassembled WGS sequence"/>
</dbReference>
<dbReference type="PANTHER" id="PTHR30532">
    <property type="entry name" value="IRON III DICITRATE-BINDING PERIPLASMIC PROTEIN"/>
    <property type="match status" value="1"/>
</dbReference>
<feature type="region of interest" description="Disordered" evidence="5">
    <location>
        <begin position="26"/>
        <end position="61"/>
    </location>
</feature>
<protein>
    <submittedName>
        <fullName evidence="8">ABC transporter substrate-binding protein</fullName>
    </submittedName>
</protein>
<evidence type="ECO:0000256" key="2">
    <source>
        <dbReference type="ARBA" id="ARBA00008814"/>
    </source>
</evidence>
<comment type="caution">
    <text evidence="8">The sequence shown here is derived from an EMBL/GenBank/DDBJ whole genome shotgun (WGS) entry which is preliminary data.</text>
</comment>
<dbReference type="PANTHER" id="PTHR30532:SF1">
    <property type="entry name" value="IRON(3+)-HYDROXAMATE-BINDING PROTEIN FHUD"/>
    <property type="match status" value="1"/>
</dbReference>
<dbReference type="PROSITE" id="PS50983">
    <property type="entry name" value="FE_B12_PBP"/>
    <property type="match status" value="1"/>
</dbReference>
<dbReference type="GO" id="GO:0005886">
    <property type="term" value="C:plasma membrane"/>
    <property type="evidence" value="ECO:0007669"/>
    <property type="project" value="UniProtKB-SubCell"/>
</dbReference>
<feature type="chain" id="PRO_5039116441" evidence="6">
    <location>
        <begin position="23"/>
        <end position="324"/>
    </location>
</feature>
<name>A0A553ZUF6_9BACI</name>
<dbReference type="GO" id="GO:0030288">
    <property type="term" value="C:outer membrane-bounded periplasmic space"/>
    <property type="evidence" value="ECO:0007669"/>
    <property type="project" value="TreeGrafter"/>
</dbReference>
<feature type="domain" description="Fe/B12 periplasmic-binding" evidence="7">
    <location>
        <begin position="65"/>
        <end position="324"/>
    </location>
</feature>
<keyword evidence="3" id="KW-0813">Transport</keyword>
<dbReference type="GO" id="GO:1901678">
    <property type="term" value="P:iron coordination entity transport"/>
    <property type="evidence" value="ECO:0007669"/>
    <property type="project" value="UniProtKB-ARBA"/>
</dbReference>
<reference evidence="8 9" key="1">
    <citation type="submission" date="2019-07" db="EMBL/GenBank/DDBJ databases">
        <authorList>
            <person name="Park Y.J."/>
            <person name="Jeong S.E."/>
            <person name="Jung H.S."/>
        </authorList>
    </citation>
    <scope>NUCLEOTIDE SEQUENCE [LARGE SCALE GENOMIC DNA]</scope>
    <source>
        <strain evidence="9">P16(2019)</strain>
    </source>
</reference>
<feature type="signal peptide" evidence="6">
    <location>
        <begin position="1"/>
        <end position="22"/>
    </location>
</feature>
<dbReference type="Gene3D" id="3.40.50.1980">
    <property type="entry name" value="Nitrogenase molybdenum iron protein domain"/>
    <property type="match status" value="2"/>
</dbReference>
<evidence type="ECO:0000313" key="9">
    <source>
        <dbReference type="Proteomes" id="UP000318521"/>
    </source>
</evidence>
<comment type="subcellular location">
    <subcellularLocation>
        <location evidence="1">Cell membrane</location>
        <topology evidence="1">Lipid-anchor</topology>
    </subcellularLocation>
</comment>